<protein>
    <recommendedName>
        <fullName evidence="4">Peptidylprolyl isomerase</fullName>
    </recommendedName>
</protein>
<evidence type="ECO:0000313" key="3">
    <source>
        <dbReference type="Proteomes" id="UP000654075"/>
    </source>
</evidence>
<gene>
    <name evidence="2" type="ORF">PGLA1383_LOCUS8996</name>
</gene>
<proteinExistence type="predicted"/>
<feature type="non-terminal residue" evidence="2">
    <location>
        <position position="1"/>
    </location>
</feature>
<feature type="chain" id="PRO_5032971560" description="Peptidylprolyl isomerase" evidence="1">
    <location>
        <begin position="19"/>
        <end position="256"/>
    </location>
</feature>
<accession>A0A813DMB6</accession>
<keyword evidence="3" id="KW-1185">Reference proteome</keyword>
<dbReference type="AlphaFoldDB" id="A0A813DMB6"/>
<evidence type="ECO:0000313" key="2">
    <source>
        <dbReference type="EMBL" id="CAE8590273.1"/>
    </source>
</evidence>
<feature type="signal peptide" evidence="1">
    <location>
        <begin position="1"/>
        <end position="18"/>
    </location>
</feature>
<comment type="caution">
    <text evidence="2">The sequence shown here is derived from an EMBL/GenBank/DDBJ whole genome shotgun (WGS) entry which is preliminary data.</text>
</comment>
<keyword evidence="1" id="KW-0732">Signal</keyword>
<dbReference type="OrthoDB" id="425389at2759"/>
<evidence type="ECO:0008006" key="4">
    <source>
        <dbReference type="Google" id="ProtNLM"/>
    </source>
</evidence>
<dbReference type="Proteomes" id="UP000654075">
    <property type="component" value="Unassembled WGS sequence"/>
</dbReference>
<name>A0A813DMB6_POLGL</name>
<organism evidence="2 3">
    <name type="scientific">Polarella glacialis</name>
    <name type="common">Dinoflagellate</name>
    <dbReference type="NCBI Taxonomy" id="89957"/>
    <lineage>
        <taxon>Eukaryota</taxon>
        <taxon>Sar</taxon>
        <taxon>Alveolata</taxon>
        <taxon>Dinophyceae</taxon>
        <taxon>Suessiales</taxon>
        <taxon>Suessiaceae</taxon>
        <taxon>Polarella</taxon>
    </lineage>
</organism>
<reference evidence="2" key="1">
    <citation type="submission" date="2021-02" db="EMBL/GenBank/DDBJ databases">
        <authorList>
            <person name="Dougan E. K."/>
            <person name="Rhodes N."/>
            <person name="Thang M."/>
            <person name="Chan C."/>
        </authorList>
    </citation>
    <scope>NUCLEOTIDE SEQUENCE</scope>
</reference>
<evidence type="ECO:0000256" key="1">
    <source>
        <dbReference type="SAM" id="SignalP"/>
    </source>
</evidence>
<dbReference type="EMBL" id="CAJNNV010004179">
    <property type="protein sequence ID" value="CAE8590273.1"/>
    <property type="molecule type" value="Genomic_DNA"/>
</dbReference>
<sequence>MRVISIAVVPFLWLEVAGRSNLWADVITDEGCGDHYLPSEELLSAALSVAARSGDQAVLPPDLQRRALSLLRAEPDECGVTRLAAQLVQLLGDAPSVHLQVETFQEVGSEDDVALRRWLAEHVQTPLPDFIRLAASGLLPDLLEQAGFAAERFLRSRRPPPVAGIPEQLLRYSSCQELPSPPGEELATNSVEKEAGVTFWIKSNMLARGLVRKGRFQWTNQARVAFSTGLLAEEARRVCPHGVMAMKLVRCIGHDE</sequence>